<feature type="compositionally biased region" description="Basic and acidic residues" evidence="1">
    <location>
        <begin position="179"/>
        <end position="201"/>
    </location>
</feature>
<organism evidence="2 3">
    <name type="scientific">Tanacetum coccineum</name>
    <dbReference type="NCBI Taxonomy" id="301880"/>
    <lineage>
        <taxon>Eukaryota</taxon>
        <taxon>Viridiplantae</taxon>
        <taxon>Streptophyta</taxon>
        <taxon>Embryophyta</taxon>
        <taxon>Tracheophyta</taxon>
        <taxon>Spermatophyta</taxon>
        <taxon>Magnoliopsida</taxon>
        <taxon>eudicotyledons</taxon>
        <taxon>Gunneridae</taxon>
        <taxon>Pentapetalae</taxon>
        <taxon>asterids</taxon>
        <taxon>campanulids</taxon>
        <taxon>Asterales</taxon>
        <taxon>Asteraceae</taxon>
        <taxon>Asteroideae</taxon>
        <taxon>Anthemideae</taxon>
        <taxon>Anthemidinae</taxon>
        <taxon>Tanacetum</taxon>
    </lineage>
</organism>
<evidence type="ECO:0000313" key="3">
    <source>
        <dbReference type="Proteomes" id="UP001151760"/>
    </source>
</evidence>
<sequence>MLCAYDCYVNDMRLVELVMLMISEVLLRALAVLKGIKYDQTPERDIPINFLPTLLAQVGSQGSDQGNGRNQSSDAVNDNIQGDVRNVIVNNDRRGCTYKEFLACNPKEYDGKGGVIVYTRWIKKIESVQDMSGYGITKRSTHEIHGMVAVMEPAIIRKAIQKAGTLTDEAIRNGSLMKNTEKRGNGGESNRHRNVKDDNKRSRTGNAFTTTTNPMKRVYTGMAAKYTNCNSHHSPKSPCRACFSYNRLGHLAKDYRVVPRMEKPVNARNPTAAREACFEYGGRGNNGNRAHGGAFMLGAEEAR</sequence>
<reference evidence="2" key="2">
    <citation type="submission" date="2022-01" db="EMBL/GenBank/DDBJ databases">
        <authorList>
            <person name="Yamashiro T."/>
            <person name="Shiraishi A."/>
            <person name="Satake H."/>
            <person name="Nakayama K."/>
        </authorList>
    </citation>
    <scope>NUCLEOTIDE SEQUENCE</scope>
</reference>
<dbReference type="Proteomes" id="UP001151760">
    <property type="component" value="Unassembled WGS sequence"/>
</dbReference>
<keyword evidence="3" id="KW-1185">Reference proteome</keyword>
<name>A0ABQ5GCI7_9ASTR</name>
<comment type="caution">
    <text evidence="2">The sequence shown here is derived from an EMBL/GenBank/DDBJ whole genome shotgun (WGS) entry which is preliminary data.</text>
</comment>
<proteinExistence type="predicted"/>
<feature type="region of interest" description="Disordered" evidence="1">
    <location>
        <begin position="171"/>
        <end position="212"/>
    </location>
</feature>
<evidence type="ECO:0000313" key="2">
    <source>
        <dbReference type="EMBL" id="GJT73393.1"/>
    </source>
</evidence>
<dbReference type="EMBL" id="BQNB010018348">
    <property type="protein sequence ID" value="GJT73393.1"/>
    <property type="molecule type" value="Genomic_DNA"/>
</dbReference>
<accession>A0ABQ5GCI7</accession>
<evidence type="ECO:0000256" key="1">
    <source>
        <dbReference type="SAM" id="MobiDB-lite"/>
    </source>
</evidence>
<reference evidence="2" key="1">
    <citation type="journal article" date="2022" name="Int. J. Mol. Sci.">
        <title>Draft Genome of Tanacetum Coccineum: Genomic Comparison of Closely Related Tanacetum-Family Plants.</title>
        <authorList>
            <person name="Yamashiro T."/>
            <person name="Shiraishi A."/>
            <person name="Nakayama K."/>
            <person name="Satake H."/>
        </authorList>
    </citation>
    <scope>NUCLEOTIDE SEQUENCE</scope>
</reference>
<gene>
    <name evidence="2" type="ORF">Tco_1032679</name>
</gene>
<protein>
    <recommendedName>
        <fullName evidence="4">Reverse transcriptase domain-containing protein</fullName>
    </recommendedName>
</protein>
<evidence type="ECO:0008006" key="4">
    <source>
        <dbReference type="Google" id="ProtNLM"/>
    </source>
</evidence>